<proteinExistence type="predicted"/>
<sequence>MANLFWKTKEGVKALLATPFKTEDEFERTVFGTSELLEDIFLLKRQIRGGNKSGIPDIVGVDSDGNVCIVEMKNCPVDSSIIPQVLQYAFWAETNPDSIKSLWLECDDRPDDISVTWESLQVRILIIAPSILRSTLDLVDKINYPVDLIEVKRWVEGDNEILLVNKLEAEPRKPTRPVSGQATYDEAFYKTLYNNASVDQFLKYTRELEAHVRKQGWDLELKFNKHYCGFKAGFFNAFGIKWIGSKTFAFFFKLPENEATSAGIQMTRYEKQWKEAVYYIEPGNTKISTFKPLFTMAYKKLSGE</sequence>
<dbReference type="GO" id="GO:0003676">
    <property type="term" value="F:nucleic acid binding"/>
    <property type="evidence" value="ECO:0007669"/>
    <property type="project" value="InterPro"/>
</dbReference>
<protein>
    <recommendedName>
        <fullName evidence="3">DUF5655 domain-containing protein</fullName>
    </recommendedName>
</protein>
<comment type="caution">
    <text evidence="1">The sequence shown here is derived from an EMBL/GenBank/DDBJ whole genome shotgun (WGS) entry which is preliminary data.</text>
</comment>
<evidence type="ECO:0008006" key="3">
    <source>
        <dbReference type="Google" id="ProtNLM"/>
    </source>
</evidence>
<organism evidence="1 2">
    <name type="scientific">Geothermobacter hydrogeniphilus</name>
    <dbReference type="NCBI Taxonomy" id="1969733"/>
    <lineage>
        <taxon>Bacteria</taxon>
        <taxon>Pseudomonadati</taxon>
        <taxon>Thermodesulfobacteriota</taxon>
        <taxon>Desulfuromonadia</taxon>
        <taxon>Desulfuromonadales</taxon>
        <taxon>Geothermobacteraceae</taxon>
        <taxon>Geothermobacter</taxon>
    </lineage>
</organism>
<dbReference type="InterPro" id="IPR011856">
    <property type="entry name" value="tRNA_endonuc-like_dom_sf"/>
</dbReference>
<dbReference type="AlphaFoldDB" id="A0A1X0Y819"/>
<name>A0A1X0Y819_9BACT</name>
<dbReference type="OrthoDB" id="9798761at2"/>
<dbReference type="STRING" id="1969733.B5V00_06875"/>
<reference evidence="1 2" key="1">
    <citation type="submission" date="2017-03" db="EMBL/GenBank/DDBJ databases">
        <title>Genome sequence of Geothermobacter sp. EPR-M, Deep-Sea Iron Reducer.</title>
        <authorList>
            <person name="Tully B."/>
            <person name="Savalia P."/>
            <person name="Abuyen K."/>
            <person name="Baughan C."/>
            <person name="Romero E."/>
            <person name="Ronkowski C."/>
            <person name="Torres B."/>
            <person name="Tremblay J."/>
            <person name="Trujillo A."/>
            <person name="Tyler M."/>
            <person name="Perez-Rodriguez I."/>
            <person name="Amend J."/>
        </authorList>
    </citation>
    <scope>NUCLEOTIDE SEQUENCE [LARGE SCALE GENOMIC DNA]</scope>
    <source>
        <strain evidence="1 2">EPR-M</strain>
    </source>
</reference>
<keyword evidence="2" id="KW-1185">Reference proteome</keyword>
<dbReference type="EMBL" id="NAAD01000006">
    <property type="protein sequence ID" value="ORJ61350.1"/>
    <property type="molecule type" value="Genomic_DNA"/>
</dbReference>
<evidence type="ECO:0000313" key="2">
    <source>
        <dbReference type="Proteomes" id="UP000193136"/>
    </source>
</evidence>
<gene>
    <name evidence="1" type="ORF">B5V00_06875</name>
</gene>
<accession>A0A1X0Y819</accession>
<dbReference type="Proteomes" id="UP000193136">
    <property type="component" value="Unassembled WGS sequence"/>
</dbReference>
<dbReference type="Gene3D" id="3.40.1350.10">
    <property type="match status" value="1"/>
</dbReference>
<dbReference type="RefSeq" id="WP_085010029.1">
    <property type="nucleotide sequence ID" value="NZ_NAAD01000006.1"/>
</dbReference>
<evidence type="ECO:0000313" key="1">
    <source>
        <dbReference type="EMBL" id="ORJ61350.1"/>
    </source>
</evidence>